<dbReference type="EMBL" id="JH611162">
    <property type="protein sequence ID" value="EJP74069.1"/>
    <property type="molecule type" value="Genomic_DNA"/>
</dbReference>
<dbReference type="Gene3D" id="2.170.130.10">
    <property type="entry name" value="TonB-dependent receptor, plug domain"/>
    <property type="match status" value="1"/>
</dbReference>
<feature type="signal peptide" evidence="10">
    <location>
        <begin position="1"/>
        <end position="20"/>
    </location>
</feature>
<keyword evidence="7 8" id="KW-0998">Cell outer membrane</keyword>
<dbReference type="AlphaFoldDB" id="J4KT96"/>
<dbReference type="PROSITE" id="PS52016">
    <property type="entry name" value="TONB_DEPENDENT_REC_3"/>
    <property type="match status" value="1"/>
</dbReference>
<dbReference type="CDD" id="cd01347">
    <property type="entry name" value="ligand_gated_channel"/>
    <property type="match status" value="1"/>
</dbReference>
<dbReference type="InterPro" id="IPR037066">
    <property type="entry name" value="Plug_dom_sf"/>
</dbReference>
<evidence type="ECO:0000313" key="14">
    <source>
        <dbReference type="Proteomes" id="UP000010116"/>
    </source>
</evidence>
<dbReference type="Proteomes" id="UP000010116">
    <property type="component" value="Unassembled WGS sequence"/>
</dbReference>
<keyword evidence="10" id="KW-0732">Signal</keyword>
<dbReference type="Pfam" id="PF07715">
    <property type="entry name" value="Plug"/>
    <property type="match status" value="1"/>
</dbReference>
<dbReference type="InterPro" id="IPR039426">
    <property type="entry name" value="TonB-dep_rcpt-like"/>
</dbReference>
<accession>J4KT96</accession>
<evidence type="ECO:0000256" key="6">
    <source>
        <dbReference type="ARBA" id="ARBA00023136"/>
    </source>
</evidence>
<evidence type="ECO:0000256" key="1">
    <source>
        <dbReference type="ARBA" id="ARBA00004571"/>
    </source>
</evidence>
<keyword evidence="5 9" id="KW-0798">TonB box</keyword>
<reference evidence="13 14" key="1">
    <citation type="journal article" date="2012" name="ISME J.">
        <title>Genomic insights to SAR86, an abundant and uncultivated marine bacterial lineage.</title>
        <authorList>
            <person name="Dupont C.L."/>
            <person name="Rusch D.B."/>
            <person name="Yooseph S."/>
            <person name="Lombardo M.J."/>
            <person name="Richter R.A."/>
            <person name="Valas R."/>
            <person name="Novotny M."/>
            <person name="Yee-Greenbaum J."/>
            <person name="Selengut J.D."/>
            <person name="Haft D.H."/>
            <person name="Halpern A.L."/>
            <person name="Lasken R.S."/>
            <person name="Nealson K."/>
            <person name="Friedman R."/>
            <person name="Venter J.C."/>
        </authorList>
    </citation>
    <scope>NUCLEOTIDE SEQUENCE [LARGE SCALE GENOMIC DNA]</scope>
</reference>
<feature type="domain" description="TonB-dependent receptor plug" evidence="12">
    <location>
        <begin position="46"/>
        <end position="149"/>
    </location>
</feature>
<keyword evidence="13" id="KW-0675">Receptor</keyword>
<evidence type="ECO:0000256" key="2">
    <source>
        <dbReference type="ARBA" id="ARBA00022448"/>
    </source>
</evidence>
<sequence>MYKKLLSVLALLSISNSFIAQESEDSVEEVVTVGTKASLISAIDKQRNSNLIVSVVDSDALGDFPDTTAAEAIRRLSGITVENDQGEGRYVNIRGISGDLNSISVNGALVPAPEGGRTVMLDGLPTELLDSIEVYKSLTADKDADSIGGRIEFNTKRATSLDGTLLKVKLDTSYNTQSKNSDNPKMALTYGSMISDNVGHVLGVTYASKQIVTYNNETGFPAWDTDSGNIFLDDDWEMRFYDLTRERTGITYDIDMVIDDNTSVYANFLYNHYEDDELRNKEEFGKLKTGNVFVNSSEINRIRRDAEVRKRIETRDIRTAILGGETLINGWFTEVQLSHSYAEENDTDNVDVTFRSKTIDADDCGGPCGTFFYNNPQKVGLALSSYAQGVLYADLNVDAWEEDWSLIKDTETAFSVDMTKDGFTFMNAPTTVKYGFKYRSREKKGDSNKIEVDDDNVQALLQSEFGPYTRSWPFAGQQFGPHANENLLYARKGQYTGGPDYDNFSEDFTTNEDITALYLMGTMEFDKAVVIAGIRIEDTNYDTLGYNDGDISDVLTATKSYTFVSPSLNVKYFLNDQTLVRGAIWRALSRPGFGQANLIADIKESDGDGTYKGEMGNPDLDPYEATNFDISIEHYGEGSFASFGYFKKNIDNAIYPLAVANTTINGLLFSELLTYVNTDDSDVDGFELNIFRELDMLPEPFDGLFLSMNVTKTDGNSSLTVDSGTVTFPFRKLSEDVSNISVGYDKNKFDIRLSAVSRSPYLDYLADDDIETVQKDLDNNNIRYTDDHTQIDFNLKYKINEQMSVKFDISNITDEPEFYYWGTPNRLSQYDEYGRTYSIGIRYNL</sequence>
<keyword evidence="4 8" id="KW-0812">Transmembrane</keyword>
<dbReference type="InterPro" id="IPR012910">
    <property type="entry name" value="Plug_dom"/>
</dbReference>
<keyword evidence="3 8" id="KW-1134">Transmembrane beta strand</keyword>
<dbReference type="SUPFAM" id="SSF56935">
    <property type="entry name" value="Porins"/>
    <property type="match status" value="1"/>
</dbReference>
<comment type="similarity">
    <text evidence="8 9">Belongs to the TonB-dependent receptor family.</text>
</comment>
<evidence type="ECO:0000256" key="4">
    <source>
        <dbReference type="ARBA" id="ARBA00022692"/>
    </source>
</evidence>
<dbReference type="GO" id="GO:0009279">
    <property type="term" value="C:cell outer membrane"/>
    <property type="evidence" value="ECO:0007669"/>
    <property type="project" value="UniProtKB-SubCell"/>
</dbReference>
<dbReference type="Pfam" id="PF00593">
    <property type="entry name" value="TonB_dep_Rec_b-barrel"/>
    <property type="match status" value="1"/>
</dbReference>
<feature type="domain" description="TonB-dependent receptor-like beta-barrel" evidence="11">
    <location>
        <begin position="373"/>
        <end position="812"/>
    </location>
</feature>
<keyword evidence="2 8" id="KW-0813">Transport</keyword>
<dbReference type="InterPro" id="IPR000531">
    <property type="entry name" value="Beta-barrel_TonB"/>
</dbReference>
<evidence type="ECO:0000256" key="7">
    <source>
        <dbReference type="ARBA" id="ARBA00023237"/>
    </source>
</evidence>
<protein>
    <submittedName>
        <fullName evidence="13">TonB-dependent receptor</fullName>
    </submittedName>
</protein>
<evidence type="ECO:0000256" key="10">
    <source>
        <dbReference type="SAM" id="SignalP"/>
    </source>
</evidence>
<dbReference type="InterPro" id="IPR010104">
    <property type="entry name" value="TonB_rcpt_bac"/>
</dbReference>
<evidence type="ECO:0000313" key="13">
    <source>
        <dbReference type="EMBL" id="EJP74069.1"/>
    </source>
</evidence>
<feature type="chain" id="PRO_5003779328" evidence="10">
    <location>
        <begin position="21"/>
        <end position="845"/>
    </location>
</feature>
<dbReference type="Gene3D" id="2.40.170.20">
    <property type="entry name" value="TonB-dependent receptor, beta-barrel domain"/>
    <property type="match status" value="1"/>
</dbReference>
<dbReference type="PANTHER" id="PTHR40980:SF4">
    <property type="entry name" value="TONB-DEPENDENT RECEPTOR-LIKE BETA-BARREL DOMAIN-CONTAINING PROTEIN"/>
    <property type="match status" value="1"/>
</dbReference>
<keyword evidence="6 8" id="KW-0472">Membrane</keyword>
<evidence type="ECO:0000256" key="5">
    <source>
        <dbReference type="ARBA" id="ARBA00023077"/>
    </source>
</evidence>
<dbReference type="HOGENOM" id="CLU_006935_1_2_6"/>
<name>J4KT96_9GAMM</name>
<evidence type="ECO:0000256" key="8">
    <source>
        <dbReference type="PROSITE-ProRule" id="PRU01360"/>
    </source>
</evidence>
<evidence type="ECO:0000259" key="11">
    <source>
        <dbReference type="Pfam" id="PF00593"/>
    </source>
</evidence>
<evidence type="ECO:0000256" key="9">
    <source>
        <dbReference type="RuleBase" id="RU003357"/>
    </source>
</evidence>
<dbReference type="NCBIfam" id="TIGR01782">
    <property type="entry name" value="TonB-Xanth-Caul"/>
    <property type="match status" value="1"/>
</dbReference>
<gene>
    <name evidence="13" type="ORF">NT02SARS_1805</name>
</gene>
<proteinExistence type="inferred from homology"/>
<dbReference type="InterPro" id="IPR036942">
    <property type="entry name" value="Beta-barrel_TonB_sf"/>
</dbReference>
<evidence type="ECO:0000256" key="3">
    <source>
        <dbReference type="ARBA" id="ARBA00022452"/>
    </source>
</evidence>
<evidence type="ECO:0000259" key="12">
    <source>
        <dbReference type="Pfam" id="PF07715"/>
    </source>
</evidence>
<organism evidence="13 14">
    <name type="scientific">SAR86 cluster bacterium SAR86B</name>
    <dbReference type="NCBI Taxonomy" id="1123867"/>
    <lineage>
        <taxon>Bacteria</taxon>
        <taxon>Pseudomonadati</taxon>
        <taxon>Pseudomonadota</taxon>
        <taxon>Gammaproteobacteria</taxon>
        <taxon>SAR86 cluster</taxon>
    </lineage>
</organism>
<comment type="subcellular location">
    <subcellularLocation>
        <location evidence="1 8">Cell outer membrane</location>
        <topology evidence="1 8">Multi-pass membrane protein</topology>
    </subcellularLocation>
</comment>
<dbReference type="PANTHER" id="PTHR40980">
    <property type="entry name" value="PLUG DOMAIN-CONTAINING PROTEIN"/>
    <property type="match status" value="1"/>
</dbReference>